<dbReference type="PANTHER" id="PTHR10357:SF179">
    <property type="entry name" value="NEUTRAL AND BASIC AMINO ACID TRANSPORT PROTEIN RBAT"/>
    <property type="match status" value="1"/>
</dbReference>
<keyword evidence="5" id="KW-1185">Reference proteome</keyword>
<dbReference type="GO" id="GO:0005975">
    <property type="term" value="P:carbohydrate metabolic process"/>
    <property type="evidence" value="ECO:0007669"/>
    <property type="project" value="InterPro"/>
</dbReference>
<dbReference type="InterPro" id="IPR017853">
    <property type="entry name" value="GH"/>
</dbReference>
<protein>
    <recommendedName>
        <fullName evidence="2">alpha-glucosidase</fullName>
        <ecNumber evidence="2">3.2.1.20</ecNumber>
    </recommendedName>
</protein>
<evidence type="ECO:0000313" key="5">
    <source>
        <dbReference type="Proteomes" id="UP000475862"/>
    </source>
</evidence>
<sequence>MIYGGSAWTWHNTRKQFYFAQFVKNLPDLNFRNKNVHKEMKNVLNYWIKLGIDGIRVDALKHVYESENLDDEPILDEHMALNYLNLVHIYTIDQDEIYDLIKEWRLLLDDFKENDHYTRIIMTESYSNTSILFKYYISGAEVPTNFNLLESYRYTPKDFEREIENWITKMPVGATFNSVLQNHDKQRFTTSYGTELTDGMNALSLFLPGVSIVYYGGEIGMEDISDEVNFARSPMQWDDTKYAGFTNSTHEPWVAIHPDYVTRNVQTENNNPKSYLSFFKSISKLRQTETFKRGGLAIDIFNNNTVFVLTRFLPEHENYTLIINMDTNYTQRVRLSDQISNLHDILTIVVGSENSNFNPGNSISTTEWLNLSPGATIVLTDNLISTSSSIPVDDTAIKSTPSSSTQLYITSRIVLVPPTTVLDWWQNSIVYEIFPLSFKDSNGDGSGDFKGITEKLDYIVDLGVTAIWITPFFESPLESGGYDITNYLDVQHVFGTLDDFKDLLNTAHSKNLKVIMDFVPNHTSDKHIWFEKSAKNETDYADYYIWKDAKNQEEVIKNNATPIVPNNWQMIFGGSAWTWHNTRKQFYFAQFVKNLPELNFRNKNVHKEMKNVLNYWIKLGIDGIRVDALKHVYESESLDDEPVLDENMALNYFNLDHIYTIDQDEVYDLIKEWRLLLDSFKQSDYHTRIIMTESYSNTSILFKYYTSGAEIPTNFNLLEEYHHTPNDYEREIENWITKMPVGATFNSVLQNHDHTRFPTFYGTELIDGMNALSLFLPGVSIVYYGGEIGMEDTSDKINYARSPMQWDDTKNAGFTNSTHEPWVAIHPDYVTRNVQTENKNPKSYLNFFKSISKLRQTETFKKGGLAIDVLNNNTVFVLTRFLHGHENYTLMINMDTNYTQRVRLSDQVSNLHDTLTIVVGSENSNFNSGNSISTTEWLNLSPGATIVLTDNLISTSSSIPVDDTAIKSTPSSSTQLYITSRIVLLCLFLITIFNL</sequence>
<dbReference type="OrthoDB" id="1740265at2759"/>
<dbReference type="EC" id="3.2.1.20" evidence="2"/>
<evidence type="ECO:0000259" key="3">
    <source>
        <dbReference type="SMART" id="SM00642"/>
    </source>
</evidence>
<dbReference type="Proteomes" id="UP000475862">
    <property type="component" value="Unassembled WGS sequence"/>
</dbReference>
<dbReference type="EMBL" id="VYZN01000001">
    <property type="protein sequence ID" value="KAE9545577.1"/>
    <property type="molecule type" value="Genomic_DNA"/>
</dbReference>
<dbReference type="GO" id="GO:0004558">
    <property type="term" value="F:alpha-1,4-glucosidase activity"/>
    <property type="evidence" value="ECO:0007669"/>
    <property type="project" value="UniProtKB-EC"/>
</dbReference>
<evidence type="ECO:0000256" key="2">
    <source>
        <dbReference type="ARBA" id="ARBA00012741"/>
    </source>
</evidence>
<dbReference type="Gene3D" id="3.20.20.80">
    <property type="entry name" value="Glycosidases"/>
    <property type="match status" value="3"/>
</dbReference>
<dbReference type="SUPFAM" id="SSF51445">
    <property type="entry name" value="(Trans)glycosidases"/>
    <property type="match status" value="2"/>
</dbReference>
<reference evidence="4 5" key="1">
    <citation type="submission" date="2019-08" db="EMBL/GenBank/DDBJ databases">
        <title>The genome of the soybean aphid Biotype 1, its phylome, world population structure and adaptation to the North American continent.</title>
        <authorList>
            <person name="Giordano R."/>
            <person name="Donthu R.K."/>
            <person name="Hernandez A.G."/>
            <person name="Wright C.L."/>
            <person name="Zimin A.V."/>
        </authorList>
    </citation>
    <scope>NUCLEOTIDE SEQUENCE [LARGE SCALE GENOMIC DNA]</scope>
    <source>
        <tissue evidence="4">Whole aphids</tissue>
    </source>
</reference>
<proteinExistence type="predicted"/>
<feature type="domain" description="Glycosyl hydrolase family 13 catalytic" evidence="3">
    <location>
        <begin position="432"/>
        <end position="855"/>
    </location>
</feature>
<dbReference type="Pfam" id="PF00128">
    <property type="entry name" value="Alpha-amylase"/>
    <property type="match status" value="2"/>
</dbReference>
<dbReference type="Gene3D" id="3.90.400.10">
    <property type="entry name" value="Oligo-1,6-glucosidase, Domain 2"/>
    <property type="match status" value="2"/>
</dbReference>
<dbReference type="AlphaFoldDB" id="A0A6G0U9E7"/>
<gene>
    <name evidence="4" type="ORF">AGLY_001120</name>
</gene>
<organism evidence="4 5">
    <name type="scientific">Aphis glycines</name>
    <name type="common">Soybean aphid</name>
    <dbReference type="NCBI Taxonomy" id="307491"/>
    <lineage>
        <taxon>Eukaryota</taxon>
        <taxon>Metazoa</taxon>
        <taxon>Ecdysozoa</taxon>
        <taxon>Arthropoda</taxon>
        <taxon>Hexapoda</taxon>
        <taxon>Insecta</taxon>
        <taxon>Pterygota</taxon>
        <taxon>Neoptera</taxon>
        <taxon>Paraneoptera</taxon>
        <taxon>Hemiptera</taxon>
        <taxon>Sternorrhyncha</taxon>
        <taxon>Aphidomorpha</taxon>
        <taxon>Aphidoidea</taxon>
        <taxon>Aphididae</taxon>
        <taxon>Aphidini</taxon>
        <taxon>Aphis</taxon>
        <taxon>Aphis</taxon>
    </lineage>
</organism>
<dbReference type="InterPro" id="IPR006047">
    <property type="entry name" value="GH13_cat_dom"/>
</dbReference>
<comment type="catalytic activity">
    <reaction evidence="1">
        <text>Hydrolysis of terminal, non-reducing (1-&gt;4)-linked alpha-D-glucose residues with release of alpha-D-glucose.</text>
        <dbReference type="EC" id="3.2.1.20"/>
    </reaction>
</comment>
<dbReference type="InterPro" id="IPR045857">
    <property type="entry name" value="O16G_dom_2"/>
</dbReference>
<dbReference type="PANTHER" id="PTHR10357">
    <property type="entry name" value="ALPHA-AMYLASE FAMILY MEMBER"/>
    <property type="match status" value="1"/>
</dbReference>
<comment type="caution">
    <text evidence="4">The sequence shown here is derived from an EMBL/GenBank/DDBJ whole genome shotgun (WGS) entry which is preliminary data.</text>
</comment>
<name>A0A6G0U9E7_APHGL</name>
<evidence type="ECO:0000313" key="4">
    <source>
        <dbReference type="EMBL" id="KAE9545577.1"/>
    </source>
</evidence>
<dbReference type="SMART" id="SM00642">
    <property type="entry name" value="Aamy"/>
    <property type="match status" value="1"/>
</dbReference>
<accession>A0A6G0U9E7</accession>
<evidence type="ECO:0000256" key="1">
    <source>
        <dbReference type="ARBA" id="ARBA00001657"/>
    </source>
</evidence>